<evidence type="ECO:0000256" key="1">
    <source>
        <dbReference type="ARBA" id="ARBA00022630"/>
    </source>
</evidence>
<organism evidence="5 6">
    <name type="scientific">Frondihabitans cladoniiphilus</name>
    <dbReference type="NCBI Taxonomy" id="715785"/>
    <lineage>
        <taxon>Bacteria</taxon>
        <taxon>Bacillati</taxon>
        <taxon>Actinomycetota</taxon>
        <taxon>Actinomycetes</taxon>
        <taxon>Micrococcales</taxon>
        <taxon>Microbacteriaceae</taxon>
        <taxon>Frondihabitans</taxon>
    </lineage>
</organism>
<evidence type="ECO:0000256" key="2">
    <source>
        <dbReference type="RuleBase" id="RU362125"/>
    </source>
</evidence>
<dbReference type="Proteomes" id="UP001501295">
    <property type="component" value="Unassembled WGS sequence"/>
</dbReference>
<dbReference type="InterPro" id="IPR009075">
    <property type="entry name" value="AcylCo_DH/oxidase_C"/>
</dbReference>
<comment type="similarity">
    <text evidence="2">Belongs to the acyl-CoA dehydrogenase family.</text>
</comment>
<reference evidence="6" key="1">
    <citation type="journal article" date="2019" name="Int. J. Syst. Evol. Microbiol.">
        <title>The Global Catalogue of Microorganisms (GCM) 10K type strain sequencing project: providing services to taxonomists for standard genome sequencing and annotation.</title>
        <authorList>
            <consortium name="The Broad Institute Genomics Platform"/>
            <consortium name="The Broad Institute Genome Sequencing Center for Infectious Disease"/>
            <person name="Wu L."/>
            <person name="Ma J."/>
        </authorList>
    </citation>
    <scope>NUCLEOTIDE SEQUENCE [LARGE SCALE GENOMIC DNA]</scope>
    <source>
        <strain evidence="6">JCM 18956</strain>
    </source>
</reference>
<proteinExistence type="inferred from homology"/>
<name>A0ABP8VK44_9MICO</name>
<feature type="domain" description="Acyl-CoA dehydrogenase/oxidase C-terminal" evidence="3">
    <location>
        <begin position="212"/>
        <end position="324"/>
    </location>
</feature>
<protein>
    <submittedName>
        <fullName evidence="5">Acyl-CoA dehydrogenase</fullName>
    </submittedName>
</protein>
<dbReference type="Gene3D" id="2.40.110.10">
    <property type="entry name" value="Butyryl-CoA Dehydrogenase, subunit A, domain 2"/>
    <property type="match status" value="1"/>
</dbReference>
<feature type="domain" description="Acyl-CoA oxidase/dehydrogenase middle" evidence="4">
    <location>
        <begin position="124"/>
        <end position="204"/>
    </location>
</feature>
<dbReference type="EMBL" id="BAABLM010000001">
    <property type="protein sequence ID" value="GAA4664729.1"/>
    <property type="molecule type" value="Genomic_DNA"/>
</dbReference>
<evidence type="ECO:0000313" key="6">
    <source>
        <dbReference type="Proteomes" id="UP001501295"/>
    </source>
</evidence>
<dbReference type="Pfam" id="PF02770">
    <property type="entry name" value="Acyl-CoA_dh_M"/>
    <property type="match status" value="1"/>
</dbReference>
<keyword evidence="6" id="KW-1185">Reference proteome</keyword>
<gene>
    <name evidence="5" type="ORF">GCM10025780_02150</name>
</gene>
<evidence type="ECO:0000259" key="4">
    <source>
        <dbReference type="Pfam" id="PF02770"/>
    </source>
</evidence>
<dbReference type="InterPro" id="IPR046373">
    <property type="entry name" value="Acyl-CoA_Oxase/DH_mid-dom_sf"/>
</dbReference>
<comment type="caution">
    <text evidence="5">The sequence shown here is derived from an EMBL/GenBank/DDBJ whole genome shotgun (WGS) entry which is preliminary data.</text>
</comment>
<dbReference type="Pfam" id="PF00441">
    <property type="entry name" value="Acyl-CoA_dh_1"/>
    <property type="match status" value="1"/>
</dbReference>
<keyword evidence="2" id="KW-0560">Oxidoreductase</keyword>
<dbReference type="PANTHER" id="PTHR43884:SF12">
    <property type="entry name" value="ISOVALERYL-COA DEHYDROGENASE, MITOCHONDRIAL-RELATED"/>
    <property type="match status" value="1"/>
</dbReference>
<dbReference type="InterPro" id="IPR006091">
    <property type="entry name" value="Acyl-CoA_Oxase/DH_mid-dom"/>
</dbReference>
<sequence length="363" mass="36965">MTGGSALRRVVLASAVGPIVGATLDARPATVADALALGGALESLDPFVGGVSLGERAAVGSSTTLDLWEMLATLAAADLSLARAVEPHVDAVTILHQAGVAPGSDVHPPRSTWGVFAAEGGGMSVTATQTGDGWRLHGTKPWCSLAGTLTHALVTAWVAPAFGSVPERRLFAVALAHDGVRVDPTWTSLGLPDVPSGPVAFEAVPATPVGESGWYLERPGFAWGGISVAACWFGGAVGVARTLATAARTRPADDVLTQLHVGRVDVALHEARTALISAAAAIDDGGAAGSAGTLLAKRVRATVARCVEDVLRAAAHALGPAPLVQDPAHAKRVADLELYVRQHHAERDDASLGRAVLGGGVEW</sequence>
<keyword evidence="2" id="KW-0274">FAD</keyword>
<evidence type="ECO:0000313" key="5">
    <source>
        <dbReference type="EMBL" id="GAA4664729.1"/>
    </source>
</evidence>
<dbReference type="SUPFAM" id="SSF56645">
    <property type="entry name" value="Acyl-CoA dehydrogenase NM domain-like"/>
    <property type="match status" value="1"/>
</dbReference>
<dbReference type="Gene3D" id="1.20.140.10">
    <property type="entry name" value="Butyryl-CoA Dehydrogenase, subunit A, domain 3"/>
    <property type="match status" value="1"/>
</dbReference>
<dbReference type="PANTHER" id="PTHR43884">
    <property type="entry name" value="ACYL-COA DEHYDROGENASE"/>
    <property type="match status" value="1"/>
</dbReference>
<dbReference type="InterPro" id="IPR009100">
    <property type="entry name" value="AcylCoA_DH/oxidase_NM_dom_sf"/>
</dbReference>
<evidence type="ECO:0000259" key="3">
    <source>
        <dbReference type="Pfam" id="PF00441"/>
    </source>
</evidence>
<comment type="cofactor">
    <cofactor evidence="2">
        <name>FAD</name>
        <dbReference type="ChEBI" id="CHEBI:57692"/>
    </cofactor>
</comment>
<accession>A0ABP8VK44</accession>
<keyword evidence="1 2" id="KW-0285">Flavoprotein</keyword>